<gene>
    <name evidence="12" type="ORF">CINCED_3A012704</name>
</gene>
<dbReference type="SUPFAM" id="SSF50978">
    <property type="entry name" value="WD40 repeat-like"/>
    <property type="match status" value="2"/>
</dbReference>
<evidence type="ECO:0000259" key="9">
    <source>
        <dbReference type="Pfam" id="PF23381"/>
    </source>
</evidence>
<evidence type="ECO:0000259" key="10">
    <source>
        <dbReference type="Pfam" id="PF25144"/>
    </source>
</evidence>
<dbReference type="InterPro" id="IPR001680">
    <property type="entry name" value="WD40_rpt"/>
</dbReference>
<dbReference type="GO" id="GO:0035721">
    <property type="term" value="P:intraciliary retrograde transport"/>
    <property type="evidence" value="ECO:0007669"/>
    <property type="project" value="TreeGrafter"/>
</dbReference>
<dbReference type="InterPro" id="IPR056153">
    <property type="entry name" value="Beta-prop_IFT122_1st"/>
</dbReference>
<dbReference type="InterPro" id="IPR039857">
    <property type="entry name" value="Ift122/121"/>
</dbReference>
<evidence type="ECO:0000259" key="8">
    <source>
        <dbReference type="Pfam" id="PF23377"/>
    </source>
</evidence>
<dbReference type="InterPro" id="IPR056152">
    <property type="entry name" value="Beta-prop_IFT122_2nd"/>
</dbReference>
<dbReference type="InterPro" id="IPR015943">
    <property type="entry name" value="WD40/YVTN_repeat-like_dom_sf"/>
</dbReference>
<dbReference type="SMART" id="SM00320">
    <property type="entry name" value="WD40"/>
    <property type="match status" value="5"/>
</dbReference>
<sequence>MHCIPTWLHKIQDKDKVQQCIYSLCFSIDGSKLLATAGHDILIYRSIDGNLLHTLKGHKDNVFCLSTTNNGKLFASGAADKTVILWSFKFDPVGKYNHNDTVQCMSFNSITNHLASCSSMELGLYSLEQKSVQKFKTLFKINTCAWSTDGQALALGCDNGNVSLRNRSGEEFANIEQFDGQSVWAVIWLSSRDNEDDILCIADWGKKLSFYNKNGSEVLKNKNIHLEALTMKSLCNDSYLLISGCKGKCCIFSVDGIMLYQLEDQKSWIWASAVHPQSKFLALGSQDGTLAYYKIKFSIIHGLYEEKYAYRENMTDVIVQNLVTNKKVRIKCRDLVKKIAIYKDRLAVQLSSKVVVYESSLIHNSEMHYRIKEKMSENAVCNLLVVCSNNLVLCQEKRLQCLSLSGVYVREWNMNSVVKYLKVIGGTAGKEQILVGLHNGEVLMLRVNNILVQPLFNVHTSVRCFDVNISMDKAAVVDDKNKCSFFDMQSKELLFQVSDITSVVWNSKFADMACFSGKNIFNIKINEFPAHQQRIMGHVIGMRGSKIFSLNDSLVSVIEVALSVPLYQCIEKKCFSKAYQIACLNVTDSDWKILAHEALENFKLLIAKKSFAHVKELKYLELITQFEEKGSHNDKDKHCLLADVLAFDGKFKEAARIYQKWGFEHKAFTMYTDLRMFDLAQEFIGSNTAGENKELLIKRAEWALSIDEHKVAAELYVSAEEFDRAIDIMVHNCWTQMLLELGRHTDKVEEVVLSRIGDELRKLGDTDSAVEIYAKMGKDMGPDMVALHVEAHNWDEAFSLVEKNPIFAPLAYLPYAEWLAENDKFVEAQKAFLKGGRPERAFQVLQILTENAVDEQRFHDAGYYYWLLSRQYLNITSNSDDNSKMINQFYLYDKYASIYFAYNTIHRYMEDPFMSYQPETLFNISRFLMNETENIHLKGVSQFAILYTLSKQALNMRAFKLARQILTILQKLRIPSKFQDYVDLASLSIRAKPFHDNEDLLSMCYRCLTYNSPIVQTCVTCNHKFIFSHIKFEILPLIEFHLEDNITDTDALKLIQSSYDESELKEDGQNKSQNSNTLILDVDEESRESVDPFAFKLINFESAEKQYQPIIVNKTTLQSMSTNSIIVCKWPKPLKFKYYRNLLPGFLVTNCENCFRMFHSDEYEVEVLKQGYCPFCRTKDRRVVE</sequence>
<comment type="subcellular location">
    <subcellularLocation>
        <location evidence="1">Cell projection</location>
        <location evidence="1">Cilium</location>
    </subcellularLocation>
</comment>
<feature type="domain" description="IFT122 first beta-propeller" evidence="9">
    <location>
        <begin position="194"/>
        <end position="295"/>
    </location>
</feature>
<keyword evidence="3 7" id="KW-0853">WD repeat</keyword>
<keyword evidence="6" id="KW-0966">Cell projection</keyword>
<dbReference type="Proteomes" id="UP000325440">
    <property type="component" value="Unassembled WGS sequence"/>
</dbReference>
<dbReference type="Pfam" id="PF23381">
    <property type="entry name" value="Beta-prop_IFT122_1st"/>
    <property type="match status" value="2"/>
</dbReference>
<accession>A0A5E4MNW4</accession>
<proteinExistence type="predicted"/>
<dbReference type="InterPro" id="IPR036322">
    <property type="entry name" value="WD40_repeat_dom_sf"/>
</dbReference>
<evidence type="ECO:0000259" key="11">
    <source>
        <dbReference type="Pfam" id="PF25295"/>
    </source>
</evidence>
<dbReference type="GO" id="GO:0061512">
    <property type="term" value="P:protein localization to cilium"/>
    <property type="evidence" value="ECO:0007669"/>
    <property type="project" value="TreeGrafter"/>
</dbReference>
<feature type="repeat" description="WD" evidence="7">
    <location>
        <begin position="55"/>
        <end position="89"/>
    </location>
</feature>
<dbReference type="EMBL" id="CABPRJ010000957">
    <property type="protein sequence ID" value="VVC32557.1"/>
    <property type="molecule type" value="Genomic_DNA"/>
</dbReference>
<organism evidence="12 13">
    <name type="scientific">Cinara cedri</name>
    <dbReference type="NCBI Taxonomy" id="506608"/>
    <lineage>
        <taxon>Eukaryota</taxon>
        <taxon>Metazoa</taxon>
        <taxon>Ecdysozoa</taxon>
        <taxon>Arthropoda</taxon>
        <taxon>Hexapoda</taxon>
        <taxon>Insecta</taxon>
        <taxon>Pterygota</taxon>
        <taxon>Neoptera</taxon>
        <taxon>Paraneoptera</taxon>
        <taxon>Hemiptera</taxon>
        <taxon>Sternorrhyncha</taxon>
        <taxon>Aphidomorpha</taxon>
        <taxon>Aphidoidea</taxon>
        <taxon>Aphididae</taxon>
        <taxon>Lachninae</taxon>
        <taxon>Cinara</taxon>
    </lineage>
</organism>
<dbReference type="PANTHER" id="PTHR12764">
    <property type="entry name" value="WD REPEAT DOMAIN-RELATED"/>
    <property type="match status" value="1"/>
</dbReference>
<dbReference type="Gene3D" id="1.25.40.470">
    <property type="match status" value="1"/>
</dbReference>
<dbReference type="OrthoDB" id="10255582at2759"/>
<evidence type="ECO:0000256" key="7">
    <source>
        <dbReference type="PROSITE-ProRule" id="PRU00221"/>
    </source>
</evidence>
<dbReference type="InterPro" id="IPR056838">
    <property type="entry name" value="Zn_ribbon_IFT122"/>
</dbReference>
<dbReference type="Pfam" id="PF25295">
    <property type="entry name" value="TPR_IFT122"/>
    <property type="match status" value="1"/>
</dbReference>
<feature type="domain" description="IFT122 first beta-propeller" evidence="9">
    <location>
        <begin position="14"/>
        <end position="192"/>
    </location>
</feature>
<evidence type="ECO:0000256" key="5">
    <source>
        <dbReference type="ARBA" id="ARBA00023069"/>
    </source>
</evidence>
<evidence type="ECO:0000313" key="13">
    <source>
        <dbReference type="Proteomes" id="UP000325440"/>
    </source>
</evidence>
<reference evidence="12 13" key="1">
    <citation type="submission" date="2019-08" db="EMBL/GenBank/DDBJ databases">
        <authorList>
            <person name="Alioto T."/>
            <person name="Alioto T."/>
            <person name="Gomez Garrido J."/>
        </authorList>
    </citation>
    <scope>NUCLEOTIDE SEQUENCE [LARGE SCALE GENOMIC DNA]</scope>
</reference>
<dbReference type="Pfam" id="PF25144">
    <property type="entry name" value="Zn_ribbon_IFT122"/>
    <property type="match status" value="1"/>
</dbReference>
<evidence type="ECO:0000256" key="4">
    <source>
        <dbReference type="ARBA" id="ARBA00022737"/>
    </source>
</evidence>
<evidence type="ECO:0000256" key="1">
    <source>
        <dbReference type="ARBA" id="ARBA00004138"/>
    </source>
</evidence>
<evidence type="ECO:0000256" key="6">
    <source>
        <dbReference type="ARBA" id="ARBA00023273"/>
    </source>
</evidence>
<feature type="domain" description="IFT122 zinc ribbon" evidence="10">
    <location>
        <begin position="997"/>
        <end position="1038"/>
    </location>
</feature>
<keyword evidence="13" id="KW-1185">Reference proteome</keyword>
<dbReference type="AlphaFoldDB" id="A0A5E4MNW4"/>
<dbReference type="Pfam" id="PF25143">
    <property type="entry name" value="Zn_ribbon_IFT122_C"/>
    <property type="match status" value="1"/>
</dbReference>
<evidence type="ECO:0000313" key="12">
    <source>
        <dbReference type="EMBL" id="VVC32557.1"/>
    </source>
</evidence>
<dbReference type="GO" id="GO:0030991">
    <property type="term" value="C:intraciliary transport particle A"/>
    <property type="evidence" value="ECO:0007669"/>
    <property type="project" value="TreeGrafter"/>
</dbReference>
<keyword evidence="5" id="KW-0969">Cilium</keyword>
<dbReference type="Pfam" id="PF23377">
    <property type="entry name" value="Beta-prop_IFT122_2nd"/>
    <property type="match status" value="1"/>
</dbReference>
<evidence type="ECO:0000256" key="3">
    <source>
        <dbReference type="ARBA" id="ARBA00022574"/>
    </source>
</evidence>
<name>A0A5E4MNW4_9HEMI</name>
<evidence type="ECO:0000256" key="2">
    <source>
        <dbReference type="ARBA" id="ARBA00019442"/>
    </source>
</evidence>
<dbReference type="PANTHER" id="PTHR12764:SF4">
    <property type="entry name" value="INTRAFLAGELLAR TRANSPORT PROTEIN 122 HOMOLOG"/>
    <property type="match status" value="1"/>
</dbReference>
<dbReference type="PROSITE" id="PS50294">
    <property type="entry name" value="WD_REPEATS_REGION"/>
    <property type="match status" value="1"/>
</dbReference>
<protein>
    <recommendedName>
        <fullName evidence="2">Intraflagellar transport protein 122 homolog</fullName>
    </recommendedName>
</protein>
<feature type="domain" description="Intraflagellar transport protein 122 homolog TPR" evidence="11">
    <location>
        <begin position="563"/>
        <end position="935"/>
    </location>
</feature>
<dbReference type="GO" id="GO:0097730">
    <property type="term" value="C:non-motile cilium"/>
    <property type="evidence" value="ECO:0007669"/>
    <property type="project" value="TreeGrafter"/>
</dbReference>
<feature type="domain" description="IFT122 second beta-propeller" evidence="8">
    <location>
        <begin position="301"/>
        <end position="553"/>
    </location>
</feature>
<dbReference type="InterPro" id="IPR057411">
    <property type="entry name" value="TPR_IFT122"/>
</dbReference>
<keyword evidence="4" id="KW-0677">Repeat</keyword>
<dbReference type="PROSITE" id="PS50082">
    <property type="entry name" value="WD_REPEATS_2"/>
    <property type="match status" value="1"/>
</dbReference>
<dbReference type="Gene3D" id="2.130.10.10">
    <property type="entry name" value="YVTN repeat-like/Quinoprotein amine dehydrogenase"/>
    <property type="match status" value="1"/>
</dbReference>
<dbReference type="GO" id="GO:1905515">
    <property type="term" value="P:non-motile cilium assembly"/>
    <property type="evidence" value="ECO:0007669"/>
    <property type="project" value="TreeGrafter"/>
</dbReference>